<dbReference type="RefSeq" id="WP_182573406.1">
    <property type="nucleotide sequence ID" value="NZ_JACJHY010000002.1"/>
</dbReference>
<name>A0ABR6C0Q8_9HYPH</name>
<keyword evidence="2" id="KW-1185">Reference proteome</keyword>
<organism evidence="1 2">
    <name type="scientific">Aminobacter ciceronei</name>
    <dbReference type="NCBI Taxonomy" id="150723"/>
    <lineage>
        <taxon>Bacteria</taxon>
        <taxon>Pseudomonadati</taxon>
        <taxon>Pseudomonadota</taxon>
        <taxon>Alphaproteobacteria</taxon>
        <taxon>Hyphomicrobiales</taxon>
        <taxon>Phyllobacteriaceae</taxon>
        <taxon>Aminobacter</taxon>
    </lineage>
</organism>
<comment type="caution">
    <text evidence="1">The sequence shown here is derived from an EMBL/GenBank/DDBJ whole genome shotgun (WGS) entry which is preliminary data.</text>
</comment>
<gene>
    <name evidence="1" type="ORF">HNQ97_000544</name>
</gene>
<evidence type="ECO:0000313" key="2">
    <source>
        <dbReference type="Proteomes" id="UP000587524"/>
    </source>
</evidence>
<accession>A0ABR6C0Q8</accession>
<evidence type="ECO:0008006" key="3">
    <source>
        <dbReference type="Google" id="ProtNLM"/>
    </source>
</evidence>
<protein>
    <recommendedName>
        <fullName evidence="3">dATP/dGTP diphosphohydrolase N-terminal domain-containing protein</fullName>
    </recommendedName>
</protein>
<reference evidence="1 2" key="1">
    <citation type="submission" date="2020-08" db="EMBL/GenBank/DDBJ databases">
        <title>Genomic Encyclopedia of Type Strains, Phase IV (KMG-IV): sequencing the most valuable type-strain genomes for metagenomic binning, comparative biology and taxonomic classification.</title>
        <authorList>
            <person name="Goeker M."/>
        </authorList>
    </citation>
    <scope>NUCLEOTIDE SEQUENCE [LARGE SCALE GENOMIC DNA]</scope>
    <source>
        <strain evidence="1 2">DSM 17455</strain>
    </source>
</reference>
<dbReference type="EMBL" id="JACJHZ010000002">
    <property type="protein sequence ID" value="MBA9018558.1"/>
    <property type="molecule type" value="Genomic_DNA"/>
</dbReference>
<evidence type="ECO:0000313" key="1">
    <source>
        <dbReference type="EMBL" id="MBA9018558.1"/>
    </source>
</evidence>
<proteinExistence type="predicted"/>
<sequence length="128" mass="14001">MKAEKILPGSIQYDDADVTLDPVELTTSLDAGYADLYAILADAYAQSAHGKGKERHANAKPFDRQPIMEIGRMVGPGYAIGQLMKKAQEAMTMQSRDQFDAAQRELLGTIVYAAAAVKLIREMNPREG</sequence>
<dbReference type="Proteomes" id="UP000587524">
    <property type="component" value="Unassembled WGS sequence"/>
</dbReference>